<gene>
    <name evidence="3" type="ORF">SAMN04489730_0073</name>
</gene>
<dbReference type="InterPro" id="IPR010330">
    <property type="entry name" value="CoiA_nuc"/>
</dbReference>
<dbReference type="Proteomes" id="UP000182740">
    <property type="component" value="Unassembled WGS sequence"/>
</dbReference>
<organism evidence="3 4">
    <name type="scientific">Amycolatopsis australiensis</name>
    <dbReference type="NCBI Taxonomy" id="546364"/>
    <lineage>
        <taxon>Bacteria</taxon>
        <taxon>Bacillati</taxon>
        <taxon>Actinomycetota</taxon>
        <taxon>Actinomycetes</taxon>
        <taxon>Pseudonocardiales</taxon>
        <taxon>Pseudonocardiaceae</taxon>
        <taxon>Amycolatopsis</taxon>
    </lineage>
</organism>
<evidence type="ECO:0000256" key="1">
    <source>
        <dbReference type="SAM" id="MobiDB-lite"/>
    </source>
</evidence>
<proteinExistence type="predicted"/>
<dbReference type="Pfam" id="PF06054">
    <property type="entry name" value="CoiA_nuc"/>
    <property type="match status" value="1"/>
</dbReference>
<feature type="domain" description="Competence protein CoiA nuclease-like" evidence="2">
    <location>
        <begin position="73"/>
        <end position="150"/>
    </location>
</feature>
<evidence type="ECO:0000313" key="3">
    <source>
        <dbReference type="EMBL" id="SFW11939.1"/>
    </source>
</evidence>
<dbReference type="EMBL" id="FPJG01000001">
    <property type="protein sequence ID" value="SFW11939.1"/>
    <property type="molecule type" value="Genomic_DNA"/>
</dbReference>
<keyword evidence="4" id="KW-1185">Reference proteome</keyword>
<dbReference type="RefSeq" id="WP_072474348.1">
    <property type="nucleotide sequence ID" value="NZ_FPJG01000001.1"/>
</dbReference>
<dbReference type="STRING" id="546364.SAMN04489730_0073"/>
<feature type="region of interest" description="Disordered" evidence="1">
    <location>
        <begin position="388"/>
        <end position="408"/>
    </location>
</feature>
<dbReference type="OrthoDB" id="4916564at2"/>
<evidence type="ECO:0000259" key="2">
    <source>
        <dbReference type="Pfam" id="PF06054"/>
    </source>
</evidence>
<sequence>MALTAWYGPGQQVADLTLPDLGVGCSFADLYRMRPRPDLRCRYCGYRMHLKISPRGLRFFAHDANADCVGTGESAEHQELKILCARWSRECGWRAEPEQAGPDWRADVLATAADGRRIAWEIQVSPQHADDAAQRSARYRRDGITCVWIALGAPGTDWFRPRGALVTSLTCSAAGARTWMVTEGCRKHHLERGAFTEHGHWSDVPPLPLDTIARSILRGQLVQSAAAEGQPWWWVRADERADALRLGDLDSPEQLARRSRLRERQTALHSAAAAAAANRWPWLDLKRQLFRARLTEQRDATMFGEPVTILFGGNVGFRLFAVLLPDLIADDEQTVPVLADTAEAAAAIGARYPQTPVAVPQGPPPWPLYRYRNGTKYPAWQFGETAEQSRTRPAYRNSFTSHRRPIGR</sequence>
<evidence type="ECO:0000313" key="4">
    <source>
        <dbReference type="Proteomes" id="UP000182740"/>
    </source>
</evidence>
<dbReference type="AlphaFoldDB" id="A0A1K1LM58"/>
<accession>A0A1K1LM58</accession>
<name>A0A1K1LM58_9PSEU</name>
<reference evidence="4" key="1">
    <citation type="submission" date="2016-11" db="EMBL/GenBank/DDBJ databases">
        <authorList>
            <person name="Varghese N."/>
            <person name="Submissions S."/>
        </authorList>
    </citation>
    <scope>NUCLEOTIDE SEQUENCE [LARGE SCALE GENOMIC DNA]</scope>
    <source>
        <strain evidence="4">DSM 44671</strain>
    </source>
</reference>
<protein>
    <submittedName>
        <fullName evidence="3">Competence protein CoiA-like family protein</fullName>
    </submittedName>
</protein>